<reference evidence="1 2" key="1">
    <citation type="journal article" date="2021" name="Elife">
        <title>Chloroplast acquisition without the gene transfer in kleptoplastic sea slugs, Plakobranchus ocellatus.</title>
        <authorList>
            <person name="Maeda T."/>
            <person name="Takahashi S."/>
            <person name="Yoshida T."/>
            <person name="Shimamura S."/>
            <person name="Takaki Y."/>
            <person name="Nagai Y."/>
            <person name="Toyoda A."/>
            <person name="Suzuki Y."/>
            <person name="Arimoto A."/>
            <person name="Ishii H."/>
            <person name="Satoh N."/>
            <person name="Nishiyama T."/>
            <person name="Hasebe M."/>
            <person name="Maruyama T."/>
            <person name="Minagawa J."/>
            <person name="Obokata J."/>
            <person name="Shigenobu S."/>
        </authorList>
    </citation>
    <scope>NUCLEOTIDE SEQUENCE [LARGE SCALE GENOMIC DNA]</scope>
</reference>
<organism evidence="1 2">
    <name type="scientific">Plakobranchus ocellatus</name>
    <dbReference type="NCBI Taxonomy" id="259542"/>
    <lineage>
        <taxon>Eukaryota</taxon>
        <taxon>Metazoa</taxon>
        <taxon>Spiralia</taxon>
        <taxon>Lophotrochozoa</taxon>
        <taxon>Mollusca</taxon>
        <taxon>Gastropoda</taxon>
        <taxon>Heterobranchia</taxon>
        <taxon>Euthyneura</taxon>
        <taxon>Panpulmonata</taxon>
        <taxon>Sacoglossa</taxon>
        <taxon>Placobranchoidea</taxon>
        <taxon>Plakobranchidae</taxon>
        <taxon>Plakobranchus</taxon>
    </lineage>
</organism>
<gene>
    <name evidence="1" type="ORF">PoB_002726100</name>
</gene>
<evidence type="ECO:0008006" key="3">
    <source>
        <dbReference type="Google" id="ProtNLM"/>
    </source>
</evidence>
<comment type="caution">
    <text evidence="1">The sequence shown here is derived from an EMBL/GenBank/DDBJ whole genome shotgun (WGS) entry which is preliminary data.</text>
</comment>
<accession>A0AAV3ZXV5</accession>
<dbReference type="AlphaFoldDB" id="A0AAV3ZXV5"/>
<dbReference type="Proteomes" id="UP000735302">
    <property type="component" value="Unassembled WGS sequence"/>
</dbReference>
<keyword evidence="2" id="KW-1185">Reference proteome</keyword>
<dbReference type="EMBL" id="BLXT01003145">
    <property type="protein sequence ID" value="GFO00756.1"/>
    <property type="molecule type" value="Genomic_DNA"/>
</dbReference>
<proteinExistence type="predicted"/>
<name>A0AAV3ZXV5_9GAST</name>
<sequence>MEGPENETVPIEYQAICPKGVWQLRRIGGPASVQNSSSRIIFLVVTFTASIQYSVCIGTRDLVTQIKRTFSEWSAHPLFQDSTR</sequence>
<protein>
    <recommendedName>
        <fullName evidence="3">DUF5641 domain-containing protein</fullName>
    </recommendedName>
</protein>
<evidence type="ECO:0000313" key="1">
    <source>
        <dbReference type="EMBL" id="GFO00756.1"/>
    </source>
</evidence>
<evidence type="ECO:0000313" key="2">
    <source>
        <dbReference type="Proteomes" id="UP000735302"/>
    </source>
</evidence>